<comment type="caution">
    <text evidence="1">The sequence shown here is derived from an EMBL/GenBank/DDBJ whole genome shotgun (WGS) entry which is preliminary data.</text>
</comment>
<dbReference type="AlphaFoldDB" id="A0AAV1RNP8"/>
<name>A0AAV1RNP8_9ROSI</name>
<proteinExistence type="predicted"/>
<dbReference type="Proteomes" id="UP001314170">
    <property type="component" value="Unassembled WGS sequence"/>
</dbReference>
<protein>
    <submittedName>
        <fullName evidence="1">Uncharacterized protein</fullName>
    </submittedName>
</protein>
<dbReference type="EMBL" id="CAWUPB010001116">
    <property type="protein sequence ID" value="CAK7338339.1"/>
    <property type="molecule type" value="Genomic_DNA"/>
</dbReference>
<accession>A0AAV1RNP8</accession>
<gene>
    <name evidence="1" type="ORF">DCAF_LOCUS13385</name>
</gene>
<keyword evidence="2" id="KW-1185">Reference proteome</keyword>
<reference evidence="1 2" key="1">
    <citation type="submission" date="2024-01" db="EMBL/GenBank/DDBJ databases">
        <authorList>
            <person name="Waweru B."/>
        </authorList>
    </citation>
    <scope>NUCLEOTIDE SEQUENCE [LARGE SCALE GENOMIC DNA]</scope>
</reference>
<evidence type="ECO:0000313" key="1">
    <source>
        <dbReference type="EMBL" id="CAK7338339.1"/>
    </source>
</evidence>
<evidence type="ECO:0000313" key="2">
    <source>
        <dbReference type="Proteomes" id="UP001314170"/>
    </source>
</evidence>
<organism evidence="1 2">
    <name type="scientific">Dovyalis caffra</name>
    <dbReference type="NCBI Taxonomy" id="77055"/>
    <lineage>
        <taxon>Eukaryota</taxon>
        <taxon>Viridiplantae</taxon>
        <taxon>Streptophyta</taxon>
        <taxon>Embryophyta</taxon>
        <taxon>Tracheophyta</taxon>
        <taxon>Spermatophyta</taxon>
        <taxon>Magnoliopsida</taxon>
        <taxon>eudicotyledons</taxon>
        <taxon>Gunneridae</taxon>
        <taxon>Pentapetalae</taxon>
        <taxon>rosids</taxon>
        <taxon>fabids</taxon>
        <taxon>Malpighiales</taxon>
        <taxon>Salicaceae</taxon>
        <taxon>Flacourtieae</taxon>
        <taxon>Dovyalis</taxon>
    </lineage>
</organism>
<sequence>MLEPAESTQLRIASSFFKSKVKRKPTLALPVHRKASESGRKTEFLYQLANFLSAD</sequence>